<protein>
    <submittedName>
        <fullName evidence="1">Uncharacterized protein</fullName>
    </submittedName>
</protein>
<reference evidence="1" key="1">
    <citation type="submission" date="2022-07" db="EMBL/GenBank/DDBJ databases">
        <title>Genome Sequence of Lecanicillium saksenae.</title>
        <authorList>
            <person name="Buettner E."/>
        </authorList>
    </citation>
    <scope>NUCLEOTIDE SEQUENCE</scope>
    <source>
        <strain evidence="1">VT-O1</strain>
    </source>
</reference>
<evidence type="ECO:0000313" key="2">
    <source>
        <dbReference type="Proteomes" id="UP001148737"/>
    </source>
</evidence>
<name>A0ACC1QBI4_9HYPO</name>
<dbReference type="Proteomes" id="UP001148737">
    <property type="component" value="Unassembled WGS sequence"/>
</dbReference>
<proteinExistence type="predicted"/>
<gene>
    <name evidence="1" type="ORF">NLG97_g11034</name>
</gene>
<organism evidence="1 2">
    <name type="scientific">Lecanicillium saksenae</name>
    <dbReference type="NCBI Taxonomy" id="468837"/>
    <lineage>
        <taxon>Eukaryota</taxon>
        <taxon>Fungi</taxon>
        <taxon>Dikarya</taxon>
        <taxon>Ascomycota</taxon>
        <taxon>Pezizomycotina</taxon>
        <taxon>Sordariomycetes</taxon>
        <taxon>Hypocreomycetidae</taxon>
        <taxon>Hypocreales</taxon>
        <taxon>Cordycipitaceae</taxon>
        <taxon>Lecanicillium</taxon>
    </lineage>
</organism>
<keyword evidence="2" id="KW-1185">Reference proteome</keyword>
<sequence>MGVAVGDRVLIPQFGGSPVKAGEEEYQLFRDSEILAKINEQHKMKFVTVLAFAATATAHTLFTTLYVNGKNQGDGTCVRMPKDGATGTAPIYPITGNAMACGYGGHDPVAFVCPAPSGSKLTFEFRLWPDAEQPGALDPGHKGPCAVYVKRVDDMFSDPAAGPGWFKIWEDGYDNKTREWCTDRLIRHDGLLSVDLPTGLAPGYYLVRPEILALHWAGSFYINP</sequence>
<accession>A0ACC1QBI4</accession>
<comment type="caution">
    <text evidence="1">The sequence shown here is derived from an EMBL/GenBank/DDBJ whole genome shotgun (WGS) entry which is preliminary data.</text>
</comment>
<evidence type="ECO:0000313" key="1">
    <source>
        <dbReference type="EMBL" id="KAJ3472383.1"/>
    </source>
</evidence>
<dbReference type="EMBL" id="JANAKD010003181">
    <property type="protein sequence ID" value="KAJ3472383.1"/>
    <property type="molecule type" value="Genomic_DNA"/>
</dbReference>